<comment type="caution">
    <text evidence="1">The sequence shown here is derived from an EMBL/GenBank/DDBJ whole genome shotgun (WGS) entry which is preliminary data.</text>
</comment>
<gene>
    <name evidence="1" type="ORF">E1161_21630</name>
</gene>
<accession>A0A4R4UR41</accession>
<sequence length="254" mass="28746">MEGKECFVVSPIGAPGSDTRRRANQVFKHVVKPVFEYQGYSCTRGDTIEQSGHITTQVLEKILNAQVVVADLTDHNPNVFYELAIRHVTGKPFIQLIAQGQNPPFDIHGFRTIQLDHKDLDSAEEAKKSISQMLEGIENGDPVQTPVNYAINWNQLRKSENAEERGIADLKDQFNLLQHTVRKALNVSAQSDANNAAMVRYIEHLSEGRRMQSSDREILVDDRTSTSHDRWIDNCIGNSDPWHDRHGFSDEPPF</sequence>
<keyword evidence="2" id="KW-1185">Reference proteome</keyword>
<evidence type="ECO:0000313" key="2">
    <source>
        <dbReference type="Proteomes" id="UP000294744"/>
    </source>
</evidence>
<dbReference type="Gene3D" id="3.40.50.450">
    <property type="match status" value="1"/>
</dbReference>
<proteinExistence type="predicted"/>
<dbReference type="Proteomes" id="UP000294744">
    <property type="component" value="Unassembled WGS sequence"/>
</dbReference>
<protein>
    <recommendedName>
        <fullName evidence="3">DUF4071 domain-containing protein</fullName>
    </recommendedName>
</protein>
<evidence type="ECO:0000313" key="1">
    <source>
        <dbReference type="EMBL" id="TDC89299.1"/>
    </source>
</evidence>
<organism evidence="1 2">
    <name type="scientific">Saccharopolyspora aridisoli</name>
    <dbReference type="NCBI Taxonomy" id="2530385"/>
    <lineage>
        <taxon>Bacteria</taxon>
        <taxon>Bacillati</taxon>
        <taxon>Actinomycetota</taxon>
        <taxon>Actinomycetes</taxon>
        <taxon>Pseudonocardiales</taxon>
        <taxon>Pseudonocardiaceae</taxon>
        <taxon>Saccharopolyspora</taxon>
    </lineage>
</organism>
<dbReference type="AlphaFoldDB" id="A0A4R4UR41"/>
<reference evidence="1 2" key="1">
    <citation type="submission" date="2019-03" db="EMBL/GenBank/DDBJ databases">
        <title>Draft genome sequences of novel Actinobacteria.</title>
        <authorList>
            <person name="Sahin N."/>
            <person name="Ay H."/>
            <person name="Saygin H."/>
        </authorList>
    </citation>
    <scope>NUCLEOTIDE SEQUENCE [LARGE SCALE GENOMIC DNA]</scope>
    <source>
        <strain evidence="1 2">16K404</strain>
    </source>
</reference>
<dbReference type="OrthoDB" id="5180013at2"/>
<dbReference type="EMBL" id="SMKV01000034">
    <property type="protein sequence ID" value="TDC89299.1"/>
    <property type="molecule type" value="Genomic_DNA"/>
</dbReference>
<dbReference type="RefSeq" id="WP_132626175.1">
    <property type="nucleotide sequence ID" value="NZ_SMKV01000034.1"/>
</dbReference>
<name>A0A4R4UR41_9PSEU</name>
<evidence type="ECO:0008006" key="3">
    <source>
        <dbReference type="Google" id="ProtNLM"/>
    </source>
</evidence>